<sequence length="98" mass="10824">MDYFLKARCQAAQLMLTAYDQTGFPIGYGVIHQLETPFLLQAVEEGDRFEMMPSRQSVRYASGTLYLGEASFSVGASERTCLIGVLEAALRQQPALQA</sequence>
<name>A0A221T2Q5_9DEIO</name>
<keyword evidence="1" id="KW-0614">Plasmid</keyword>
<keyword evidence="2" id="KW-1185">Reference proteome</keyword>
<accession>A0A221T2Q5</accession>
<evidence type="ECO:0000313" key="2">
    <source>
        <dbReference type="Proteomes" id="UP000259030"/>
    </source>
</evidence>
<dbReference type="AlphaFoldDB" id="A0A221T2Q5"/>
<organism evidence="1 2">
    <name type="scientific">Deinococcus ficus</name>
    <dbReference type="NCBI Taxonomy" id="317577"/>
    <lineage>
        <taxon>Bacteria</taxon>
        <taxon>Thermotogati</taxon>
        <taxon>Deinococcota</taxon>
        <taxon>Deinococci</taxon>
        <taxon>Deinococcales</taxon>
        <taxon>Deinococcaceae</taxon>
        <taxon>Deinococcus</taxon>
    </lineage>
</organism>
<evidence type="ECO:0000313" key="1">
    <source>
        <dbReference type="EMBL" id="ASN83182.1"/>
    </source>
</evidence>
<gene>
    <name evidence="1" type="ORF">DFI_18450</name>
</gene>
<proteinExistence type="predicted"/>
<dbReference type="RefSeq" id="WP_027464353.1">
    <property type="nucleotide sequence ID" value="NZ_CP021084.1"/>
</dbReference>
<dbReference type="KEGG" id="dfc:DFI_18450"/>
<dbReference type="EMBL" id="CP021084">
    <property type="protein sequence ID" value="ASN83182.1"/>
    <property type="molecule type" value="Genomic_DNA"/>
</dbReference>
<protein>
    <submittedName>
        <fullName evidence="1">Uncharacterized protein</fullName>
    </submittedName>
</protein>
<reference evidence="1 2" key="1">
    <citation type="submission" date="2017-05" db="EMBL/GenBank/DDBJ databases">
        <title>The complete genome sequence of Deinococcus ficus isolated from the rhizosphere of the Ficus religiosa L. in Taiwan.</title>
        <authorList>
            <person name="Wu K.-M."/>
            <person name="Liao T.-L."/>
            <person name="Liu Y.-M."/>
            <person name="Young C.-C."/>
            <person name="Tsai S.-F."/>
        </authorList>
    </citation>
    <scope>NUCLEOTIDE SEQUENCE [LARGE SCALE GENOMIC DNA]</scope>
    <source>
        <strain evidence="1 2">CC-FR2-10</strain>
        <plasmid evidence="2">pdfi3</plasmid>
    </source>
</reference>
<geneLocation type="plasmid" evidence="2">
    <name>pdfi3</name>
</geneLocation>
<dbReference type="Proteomes" id="UP000259030">
    <property type="component" value="Plasmid pDFI3"/>
</dbReference>